<accession>A0A0A9GPU9</accession>
<reference evidence="1" key="2">
    <citation type="journal article" date="2015" name="Data Brief">
        <title>Shoot transcriptome of the giant reed, Arundo donax.</title>
        <authorList>
            <person name="Barrero R.A."/>
            <person name="Guerrero F.D."/>
            <person name="Moolhuijzen P."/>
            <person name="Goolsby J.A."/>
            <person name="Tidwell J."/>
            <person name="Bellgard S.E."/>
            <person name="Bellgard M.I."/>
        </authorList>
    </citation>
    <scope>NUCLEOTIDE SEQUENCE</scope>
    <source>
        <tissue evidence="1">Shoot tissue taken approximately 20 cm above the soil surface</tissue>
    </source>
</reference>
<evidence type="ECO:0000313" key="1">
    <source>
        <dbReference type="EMBL" id="JAE27135.1"/>
    </source>
</evidence>
<sequence>MVRSRSSAAMLCVSRSESLASTATTRELCSVITVFCDLRPPMPVPHPRPLPRCLGFATAVGDLGA</sequence>
<protein>
    <submittedName>
        <fullName evidence="1">Uncharacterized protein</fullName>
    </submittedName>
</protein>
<name>A0A0A9GPU9_ARUDO</name>
<organism evidence="1">
    <name type="scientific">Arundo donax</name>
    <name type="common">Giant reed</name>
    <name type="synonym">Donax arundinaceus</name>
    <dbReference type="NCBI Taxonomy" id="35708"/>
    <lineage>
        <taxon>Eukaryota</taxon>
        <taxon>Viridiplantae</taxon>
        <taxon>Streptophyta</taxon>
        <taxon>Embryophyta</taxon>
        <taxon>Tracheophyta</taxon>
        <taxon>Spermatophyta</taxon>
        <taxon>Magnoliopsida</taxon>
        <taxon>Liliopsida</taxon>
        <taxon>Poales</taxon>
        <taxon>Poaceae</taxon>
        <taxon>PACMAD clade</taxon>
        <taxon>Arundinoideae</taxon>
        <taxon>Arundineae</taxon>
        <taxon>Arundo</taxon>
    </lineage>
</organism>
<dbReference type="AlphaFoldDB" id="A0A0A9GPU9"/>
<proteinExistence type="predicted"/>
<dbReference type="EMBL" id="GBRH01170761">
    <property type="protein sequence ID" value="JAE27135.1"/>
    <property type="molecule type" value="Transcribed_RNA"/>
</dbReference>
<reference evidence="1" key="1">
    <citation type="submission" date="2014-09" db="EMBL/GenBank/DDBJ databases">
        <authorList>
            <person name="Magalhaes I.L.F."/>
            <person name="Oliveira U."/>
            <person name="Santos F.R."/>
            <person name="Vidigal T.H.D.A."/>
            <person name="Brescovit A.D."/>
            <person name="Santos A.J."/>
        </authorList>
    </citation>
    <scope>NUCLEOTIDE SEQUENCE</scope>
    <source>
        <tissue evidence="1">Shoot tissue taken approximately 20 cm above the soil surface</tissue>
    </source>
</reference>